<dbReference type="InterPro" id="IPR015421">
    <property type="entry name" value="PyrdxlP-dep_Trfase_major"/>
</dbReference>
<evidence type="ECO:0000256" key="2">
    <source>
        <dbReference type="ARBA" id="ARBA00007441"/>
    </source>
</evidence>
<comment type="caution">
    <text evidence="9">The sequence shown here is derived from an EMBL/GenBank/DDBJ whole genome shotgun (WGS) entry which is preliminary data.</text>
</comment>
<evidence type="ECO:0000256" key="3">
    <source>
        <dbReference type="ARBA" id="ARBA00012753"/>
    </source>
</evidence>
<dbReference type="InterPro" id="IPR004839">
    <property type="entry name" value="Aminotransferase_I/II_large"/>
</dbReference>
<dbReference type="RefSeq" id="WP_108001905.1">
    <property type="nucleotide sequence ID" value="NZ_JBHEEX010000001.1"/>
</dbReference>
<proteinExistence type="inferred from homology"/>
<dbReference type="EMBL" id="PZZZ01000002">
    <property type="protein sequence ID" value="PTM97651.1"/>
    <property type="molecule type" value="Genomic_DNA"/>
</dbReference>
<sequence>MRYASITDRLASLGSEKWAIHAEARKRKQKGEPIIELTIGEPDMPPHDSLLTEATRAMHAGRYRYSNGRGEPSVVEALVRKYRRRRSDVTSANVLCFPGTQTALFVVMLGLVEKGDAVLVGDPLYATYEGVIRATGADQVTVPLRPENGFHMQAADLERAITPNCRVLLLNTPHNPTGAVLTAQEIAAIGEVCRRHDLWIVCDEVYEELVFSGEFASPFDNADLAERTIVCSSISKSHAAPGFRSGWAVGPEEFANRLLSVSETMLFGVQPFIADMTAFALDNPIDTSSRMRAAYKNRADRIVAGLAGAPGLMPLPPEAGMFIVVDVSGTGMSGEEFAWRLLDEEQVAVMPGSSFGEGASSFIRISLTVPEEKIDEACRRMSALAARSGFRKERRA</sequence>
<evidence type="ECO:0000256" key="6">
    <source>
        <dbReference type="ARBA" id="ARBA00022898"/>
    </source>
</evidence>
<evidence type="ECO:0000259" key="8">
    <source>
        <dbReference type="Pfam" id="PF00155"/>
    </source>
</evidence>
<dbReference type="InterPro" id="IPR050596">
    <property type="entry name" value="AspAT/PAT-like"/>
</dbReference>
<dbReference type="EC" id="2.6.1.1" evidence="3"/>
<evidence type="ECO:0000256" key="4">
    <source>
        <dbReference type="ARBA" id="ARBA00022576"/>
    </source>
</evidence>
<dbReference type="PANTHER" id="PTHR46383">
    <property type="entry name" value="ASPARTATE AMINOTRANSFERASE"/>
    <property type="match status" value="1"/>
</dbReference>
<dbReference type="AlphaFoldDB" id="A0A2T5BF86"/>
<gene>
    <name evidence="9" type="ORF">C7449_102528</name>
</gene>
<dbReference type="PANTHER" id="PTHR46383:SF1">
    <property type="entry name" value="ASPARTATE AMINOTRANSFERASE"/>
    <property type="match status" value="1"/>
</dbReference>
<feature type="domain" description="Aminotransferase class I/classII large" evidence="8">
    <location>
        <begin position="33"/>
        <end position="380"/>
    </location>
</feature>
<evidence type="ECO:0000256" key="1">
    <source>
        <dbReference type="ARBA" id="ARBA00001933"/>
    </source>
</evidence>
<comment type="cofactor">
    <cofactor evidence="1">
        <name>pyridoxal 5'-phosphate</name>
        <dbReference type="ChEBI" id="CHEBI:597326"/>
    </cofactor>
</comment>
<dbReference type="GO" id="GO:0006520">
    <property type="term" value="P:amino acid metabolic process"/>
    <property type="evidence" value="ECO:0007669"/>
    <property type="project" value="InterPro"/>
</dbReference>
<keyword evidence="6" id="KW-0663">Pyridoxal phosphate</keyword>
<organism evidence="9 10">
    <name type="scientific">Mycoplana dimorpha</name>
    <dbReference type="NCBI Taxonomy" id="28320"/>
    <lineage>
        <taxon>Bacteria</taxon>
        <taxon>Pseudomonadati</taxon>
        <taxon>Pseudomonadota</taxon>
        <taxon>Alphaproteobacteria</taxon>
        <taxon>Hyphomicrobiales</taxon>
        <taxon>Rhizobiaceae</taxon>
        <taxon>Mycoplana</taxon>
    </lineage>
</organism>
<keyword evidence="5" id="KW-0808">Transferase</keyword>
<evidence type="ECO:0000256" key="5">
    <source>
        <dbReference type="ARBA" id="ARBA00022679"/>
    </source>
</evidence>
<name>A0A2T5BF86_MYCDI</name>
<dbReference type="Proteomes" id="UP000241247">
    <property type="component" value="Unassembled WGS sequence"/>
</dbReference>
<dbReference type="Pfam" id="PF00155">
    <property type="entry name" value="Aminotran_1_2"/>
    <property type="match status" value="1"/>
</dbReference>
<dbReference type="OrthoDB" id="9763453at2"/>
<evidence type="ECO:0000313" key="10">
    <source>
        <dbReference type="Proteomes" id="UP000241247"/>
    </source>
</evidence>
<dbReference type="Gene3D" id="3.40.640.10">
    <property type="entry name" value="Type I PLP-dependent aspartate aminotransferase-like (Major domain)"/>
    <property type="match status" value="1"/>
</dbReference>
<dbReference type="SUPFAM" id="SSF53383">
    <property type="entry name" value="PLP-dependent transferases"/>
    <property type="match status" value="1"/>
</dbReference>
<evidence type="ECO:0000256" key="7">
    <source>
        <dbReference type="ARBA" id="ARBA00049185"/>
    </source>
</evidence>
<keyword evidence="9" id="KW-0670">Pyruvate</keyword>
<comment type="catalytic activity">
    <reaction evidence="7">
        <text>L-aspartate + 2-oxoglutarate = oxaloacetate + L-glutamate</text>
        <dbReference type="Rhea" id="RHEA:21824"/>
        <dbReference type="ChEBI" id="CHEBI:16452"/>
        <dbReference type="ChEBI" id="CHEBI:16810"/>
        <dbReference type="ChEBI" id="CHEBI:29985"/>
        <dbReference type="ChEBI" id="CHEBI:29991"/>
        <dbReference type="EC" id="2.6.1.1"/>
    </reaction>
</comment>
<reference evidence="9 10" key="1">
    <citation type="submission" date="2018-04" db="EMBL/GenBank/DDBJ databases">
        <title>Genomic Encyclopedia of Type Strains, Phase IV (KMG-IV): sequencing the most valuable type-strain genomes for metagenomic binning, comparative biology and taxonomic classification.</title>
        <authorList>
            <person name="Goeker M."/>
        </authorList>
    </citation>
    <scope>NUCLEOTIDE SEQUENCE [LARGE SCALE GENOMIC DNA]</scope>
    <source>
        <strain evidence="9 10">DSM 7138</strain>
    </source>
</reference>
<keyword evidence="4" id="KW-0032">Aminotransferase</keyword>
<comment type="similarity">
    <text evidence="2">Belongs to the class-I pyridoxal-phosphate-dependent aminotransferase family.</text>
</comment>
<dbReference type="InterPro" id="IPR015424">
    <property type="entry name" value="PyrdxlP-dep_Trfase"/>
</dbReference>
<evidence type="ECO:0000313" key="9">
    <source>
        <dbReference type="EMBL" id="PTM97651.1"/>
    </source>
</evidence>
<dbReference type="CDD" id="cd00609">
    <property type="entry name" value="AAT_like"/>
    <property type="match status" value="1"/>
</dbReference>
<dbReference type="GO" id="GO:0030170">
    <property type="term" value="F:pyridoxal phosphate binding"/>
    <property type="evidence" value="ECO:0007669"/>
    <property type="project" value="InterPro"/>
</dbReference>
<accession>A0A2T5BF86</accession>
<protein>
    <recommendedName>
        <fullName evidence="3">aspartate transaminase</fullName>
        <ecNumber evidence="3">2.6.1.1</ecNumber>
    </recommendedName>
</protein>
<keyword evidence="10" id="KW-1185">Reference proteome</keyword>
<dbReference type="GO" id="GO:0004069">
    <property type="term" value="F:L-aspartate:2-oxoglutarate aminotransferase activity"/>
    <property type="evidence" value="ECO:0007669"/>
    <property type="project" value="UniProtKB-EC"/>
</dbReference>